<evidence type="ECO:0000313" key="2">
    <source>
        <dbReference type="EMBL" id="MBB5986598.1"/>
    </source>
</evidence>
<sequence>MRILYVASQTDESETLALEREITDVQRQLSQTSLRAADIEFLPDITIEALPIELSRTKPDLLHISVHGEREGLWFAKEAFRGQPKQFVRLAAERLYAFLDPDKPPKLVFLNACNSHQVAEVLAERGIAAIGTSAPITNHAAAAASRLLYERLLGGRSIAEAFEAVNALAQTIDDDRVKLHLFMPAGLDAGTLALHRVVKLAARLSSEAVVKPGKPVAIQLGVIGCPAETSQVVFFTDDLTFISQNNKSTLEEDLCEVIRDNPRRGEIWTEVDWRADGDFRGAACGITAAGRTFAVSGMLIDALESYARMSSPSPEYLDLLAQAVDLLRTYDGAGLASWQKAKPKTA</sequence>
<protein>
    <recommendedName>
        <fullName evidence="1">CHAT domain-containing protein</fullName>
    </recommendedName>
</protein>
<evidence type="ECO:0000259" key="1">
    <source>
        <dbReference type="Pfam" id="PF12770"/>
    </source>
</evidence>
<name>A0ABR6NH36_9SPHN</name>
<dbReference type="InterPro" id="IPR024983">
    <property type="entry name" value="CHAT_dom"/>
</dbReference>
<feature type="domain" description="CHAT" evidence="1">
    <location>
        <begin position="15"/>
        <end position="164"/>
    </location>
</feature>
<evidence type="ECO:0000313" key="3">
    <source>
        <dbReference type="Proteomes" id="UP001138540"/>
    </source>
</evidence>
<dbReference type="Pfam" id="PF12770">
    <property type="entry name" value="CHAT"/>
    <property type="match status" value="1"/>
</dbReference>
<accession>A0ABR6NH36</accession>
<dbReference type="EMBL" id="JACHKA010000001">
    <property type="protein sequence ID" value="MBB5986598.1"/>
    <property type="molecule type" value="Genomic_DNA"/>
</dbReference>
<dbReference type="Proteomes" id="UP001138540">
    <property type="component" value="Unassembled WGS sequence"/>
</dbReference>
<dbReference type="RefSeq" id="WP_184154275.1">
    <property type="nucleotide sequence ID" value="NZ_JACHKA010000001.1"/>
</dbReference>
<organism evidence="2 3">
    <name type="scientific">Sphingobium lignivorans</name>
    <dbReference type="NCBI Taxonomy" id="2735886"/>
    <lineage>
        <taxon>Bacteria</taxon>
        <taxon>Pseudomonadati</taxon>
        <taxon>Pseudomonadota</taxon>
        <taxon>Alphaproteobacteria</taxon>
        <taxon>Sphingomonadales</taxon>
        <taxon>Sphingomonadaceae</taxon>
        <taxon>Sphingobium</taxon>
    </lineage>
</organism>
<keyword evidence="3" id="KW-1185">Reference proteome</keyword>
<reference evidence="2 3" key="1">
    <citation type="submission" date="2020-08" db="EMBL/GenBank/DDBJ databases">
        <title>Exploring microbial biodiversity for novel pathways involved in the catabolism of aromatic compounds derived from lignin.</title>
        <authorList>
            <person name="Elkins J."/>
        </authorList>
    </citation>
    <scope>NUCLEOTIDE SEQUENCE [LARGE SCALE GENOMIC DNA]</scope>
    <source>
        <strain evidence="2 3">B1D3A</strain>
    </source>
</reference>
<gene>
    <name evidence="2" type="ORF">HNP60_002572</name>
</gene>
<comment type="caution">
    <text evidence="2">The sequence shown here is derived from an EMBL/GenBank/DDBJ whole genome shotgun (WGS) entry which is preliminary data.</text>
</comment>
<proteinExistence type="predicted"/>